<accession>C5BMP0</accession>
<dbReference type="InterPro" id="IPR024534">
    <property type="entry name" value="JetD_C"/>
</dbReference>
<dbReference type="HOGENOM" id="CLU_060532_0_0_6"/>
<sequence length="385" mass="44588">MNAEEKGFRSRPRWVDEEPMVAGLLDTFLHKLEHGHRLTMRVNSKTMPELFDFNNEETKYLWSLVKSLNNEYHILSIRYGRTKPFQEAYDNAQLLFNDEKEELVRDWLNRPALDPYSLVWHEALRKMADKFEDHGQTFSEQIVRLPDRGAEQTLRAFARIGGELQKPITLRALSARCFWGDSKFLDHREELVRTLYPNSSHNLQTRPVLMTVDLASHFRRVLFVENQDTFLALSKMALPEVSLVYSGGFRGASARIRTSGNVAFSYLGITDEDTRNAFERWWLGLDDDKVAKVYFWGDLDFTGMAILKALRVCFPKIAAWKTGYYPLLKRLEQGLGHDQETSGKERQKDPELTGCEIADLELLPAMRTAGEFVDQEAVLMRELEI</sequence>
<name>C5BMP0_TERTT</name>
<dbReference type="KEGG" id="ttu:TERTU_2797"/>
<dbReference type="Pfam" id="PF09983">
    <property type="entry name" value="JetD_C"/>
    <property type="match status" value="1"/>
</dbReference>
<dbReference type="OrthoDB" id="322908at2"/>
<evidence type="ECO:0000313" key="2">
    <source>
        <dbReference type="EMBL" id="ACR13173.1"/>
    </source>
</evidence>
<dbReference type="eggNOG" id="ENOG502ZAHY">
    <property type="taxonomic scope" value="Bacteria"/>
</dbReference>
<evidence type="ECO:0000313" key="3">
    <source>
        <dbReference type="Proteomes" id="UP000009080"/>
    </source>
</evidence>
<protein>
    <recommendedName>
        <fullName evidence="1">Wadjet protein JetD C-terminal domain-containing protein</fullName>
    </recommendedName>
</protein>
<feature type="domain" description="Wadjet protein JetD C-terminal" evidence="1">
    <location>
        <begin position="205"/>
        <end position="380"/>
    </location>
</feature>
<dbReference type="EMBL" id="CP001614">
    <property type="protein sequence ID" value="ACR13173.1"/>
    <property type="molecule type" value="Genomic_DNA"/>
</dbReference>
<dbReference type="AlphaFoldDB" id="C5BMP0"/>
<dbReference type="Proteomes" id="UP000009080">
    <property type="component" value="Chromosome"/>
</dbReference>
<reference evidence="2 3" key="1">
    <citation type="journal article" date="2009" name="PLoS ONE">
        <title>The complete genome of Teredinibacter turnerae T7901: an intracellular endosymbiont of marine wood-boring bivalves (shipworms).</title>
        <authorList>
            <person name="Yang J.C."/>
            <person name="Madupu R."/>
            <person name="Durkin A.S."/>
            <person name="Ekborg N.A."/>
            <person name="Pedamallu C.S."/>
            <person name="Hostetler J.B."/>
            <person name="Radune D."/>
            <person name="Toms B.S."/>
            <person name="Henrissat B."/>
            <person name="Coutinho P.M."/>
            <person name="Schwarz S."/>
            <person name="Field L."/>
            <person name="Trindade-Silva A.E."/>
            <person name="Soares C.A.G."/>
            <person name="Elshahawi S."/>
            <person name="Hanora A."/>
            <person name="Schmidt E.W."/>
            <person name="Haygood M.G."/>
            <person name="Posfai J."/>
            <person name="Benner J."/>
            <person name="Madinger C."/>
            <person name="Nove J."/>
            <person name="Anton B."/>
            <person name="Chaudhary K."/>
            <person name="Foster J."/>
            <person name="Holman A."/>
            <person name="Kumar S."/>
            <person name="Lessard P.A."/>
            <person name="Luyten Y.A."/>
            <person name="Slatko B."/>
            <person name="Wood N."/>
            <person name="Wu B."/>
            <person name="Teplitski M."/>
            <person name="Mougous J.D."/>
            <person name="Ward N."/>
            <person name="Eisen J.A."/>
            <person name="Badger J.H."/>
            <person name="Distel D.L."/>
        </authorList>
    </citation>
    <scope>NUCLEOTIDE SEQUENCE [LARGE SCALE GENOMIC DNA]</scope>
    <source>
        <strain evidence="3">ATCC 39867 / T7901</strain>
    </source>
</reference>
<gene>
    <name evidence="2" type="ordered locus">TERTU_2797</name>
</gene>
<organism evidence="2 3">
    <name type="scientific">Teredinibacter turnerae (strain ATCC 39867 / T7901)</name>
    <dbReference type="NCBI Taxonomy" id="377629"/>
    <lineage>
        <taxon>Bacteria</taxon>
        <taxon>Pseudomonadati</taxon>
        <taxon>Pseudomonadota</taxon>
        <taxon>Gammaproteobacteria</taxon>
        <taxon>Cellvibrionales</taxon>
        <taxon>Cellvibrionaceae</taxon>
        <taxon>Teredinibacter</taxon>
    </lineage>
</organism>
<dbReference type="STRING" id="377629.TERTU_2797"/>
<proteinExistence type="predicted"/>
<dbReference type="RefSeq" id="WP_015819286.1">
    <property type="nucleotide sequence ID" value="NC_012997.1"/>
</dbReference>
<keyword evidence="3" id="KW-1185">Reference proteome</keyword>
<evidence type="ECO:0000259" key="1">
    <source>
        <dbReference type="Pfam" id="PF09983"/>
    </source>
</evidence>